<accession>A0A2C8Z3R7</accession>
<dbReference type="InterPro" id="IPR001466">
    <property type="entry name" value="Beta-lactam-related"/>
</dbReference>
<keyword evidence="2" id="KW-0472">Membrane</keyword>
<evidence type="ECO:0000259" key="3">
    <source>
        <dbReference type="Pfam" id="PF00144"/>
    </source>
</evidence>
<evidence type="ECO:0000313" key="5">
    <source>
        <dbReference type="Proteomes" id="UP000219440"/>
    </source>
</evidence>
<sequence length="336" mass="37293">MDTTGLDHFLADQDFAGMVLIRDGNRTVFEAATGLATQRWGVRNDVDTRFDTASITKLFTSVAVLQQVGKGNLDLETSIHHYVDLEGTAIGIDVTLLHLLTHTSGIADDADEEDGENYDDLWRETPNYSVIETRDFLPQFVNKPPLNAPGVDCRYNNAGYILAGLALEKVTGVAFRQYVFDEVFTKSGMHDSGFYDRRDAAPRVAEGWDLVDGTWVQNIYSYPSIGSPDGGAHATAADLVTFLQALRNGELLNQEFTDEFFSPQVEHDEATWYGFGLEFDMHEDGTVRSYYKDGINPGASGIVRHYLDDGLDVVVLSNSEEGAWEVIQQIDERLDG</sequence>
<dbReference type="PANTHER" id="PTHR46825:SF11">
    <property type="entry name" value="PENICILLIN-BINDING PROTEIN 4"/>
    <property type="match status" value="1"/>
</dbReference>
<gene>
    <name evidence="4" type="ORF">SAMN06296378_0740</name>
</gene>
<evidence type="ECO:0000256" key="1">
    <source>
        <dbReference type="ARBA" id="ARBA00004370"/>
    </source>
</evidence>
<dbReference type="InterPro" id="IPR012338">
    <property type="entry name" value="Beta-lactam/transpept-like"/>
</dbReference>
<dbReference type="PANTHER" id="PTHR46825">
    <property type="entry name" value="D-ALANYL-D-ALANINE-CARBOXYPEPTIDASE/ENDOPEPTIDASE AMPH"/>
    <property type="match status" value="1"/>
</dbReference>
<reference evidence="4 5" key="1">
    <citation type="submission" date="2017-09" db="EMBL/GenBank/DDBJ databases">
        <authorList>
            <person name="Ehlers B."/>
            <person name="Leendertz F.H."/>
        </authorList>
    </citation>
    <scope>NUCLEOTIDE SEQUENCE [LARGE SCALE GENOMIC DNA]</scope>
    <source>
        <strain evidence="4 5">CGMCC 1.05381</strain>
    </source>
</reference>
<feature type="domain" description="Beta-lactamase-related" evidence="3">
    <location>
        <begin position="7"/>
        <end position="327"/>
    </location>
</feature>
<comment type="subcellular location">
    <subcellularLocation>
        <location evidence="1">Membrane</location>
    </subcellularLocation>
</comment>
<name>A0A2C8Z3R7_9MICO</name>
<evidence type="ECO:0000256" key="2">
    <source>
        <dbReference type="ARBA" id="ARBA00023136"/>
    </source>
</evidence>
<dbReference type="EMBL" id="OCST01000002">
    <property type="protein sequence ID" value="SOE58228.1"/>
    <property type="molecule type" value="Genomic_DNA"/>
</dbReference>
<dbReference type="GO" id="GO:0016020">
    <property type="term" value="C:membrane"/>
    <property type="evidence" value="ECO:0007669"/>
    <property type="project" value="UniProtKB-SubCell"/>
</dbReference>
<dbReference type="SUPFAM" id="SSF56601">
    <property type="entry name" value="beta-lactamase/transpeptidase-like"/>
    <property type="match status" value="1"/>
</dbReference>
<dbReference type="Pfam" id="PF00144">
    <property type="entry name" value="Beta-lactamase"/>
    <property type="match status" value="1"/>
</dbReference>
<dbReference type="Proteomes" id="UP000219440">
    <property type="component" value="Unassembled WGS sequence"/>
</dbReference>
<organism evidence="4 5">
    <name type="scientific">Salinibacterium xinjiangense</name>
    <dbReference type="NCBI Taxonomy" id="386302"/>
    <lineage>
        <taxon>Bacteria</taxon>
        <taxon>Bacillati</taxon>
        <taxon>Actinomycetota</taxon>
        <taxon>Actinomycetes</taxon>
        <taxon>Micrococcales</taxon>
        <taxon>Microbacteriaceae</taxon>
        <taxon>Salinibacterium</taxon>
    </lineage>
</organism>
<dbReference type="OrthoDB" id="9809635at2"/>
<dbReference type="RefSeq" id="WP_097059922.1">
    <property type="nucleotide sequence ID" value="NZ_BMLC01000001.1"/>
</dbReference>
<dbReference type="Gene3D" id="3.40.710.10">
    <property type="entry name" value="DD-peptidase/beta-lactamase superfamily"/>
    <property type="match status" value="1"/>
</dbReference>
<dbReference type="InterPro" id="IPR050491">
    <property type="entry name" value="AmpC-like"/>
</dbReference>
<protein>
    <submittedName>
        <fullName evidence="4">CubicO group peptidase, beta-lactamase class C family</fullName>
    </submittedName>
</protein>
<proteinExistence type="predicted"/>
<dbReference type="AlphaFoldDB" id="A0A2C8Z3R7"/>
<evidence type="ECO:0000313" key="4">
    <source>
        <dbReference type="EMBL" id="SOE58228.1"/>
    </source>
</evidence>
<keyword evidence="5" id="KW-1185">Reference proteome</keyword>